<gene>
    <name evidence="1" type="ORF">SAMN05216412_106117</name>
</gene>
<sequence>MEGYGARLTLEQRERYCGPDGLEVQDREQFEIFINCKNLRNSHGRDTDRAFIQCQSSPSQSLSWLLFSFIYGS</sequence>
<evidence type="ECO:0000313" key="1">
    <source>
        <dbReference type="EMBL" id="SET42869.1"/>
    </source>
</evidence>
<protein>
    <submittedName>
        <fullName evidence="1">Uncharacterized protein</fullName>
    </submittedName>
</protein>
<reference evidence="1 2" key="1">
    <citation type="submission" date="2016-10" db="EMBL/GenBank/DDBJ databases">
        <authorList>
            <person name="de Groot N.N."/>
        </authorList>
    </citation>
    <scope>NUCLEOTIDE SEQUENCE [LARGE SCALE GENOMIC DNA]</scope>
    <source>
        <strain evidence="1 2">Nl7</strain>
    </source>
</reference>
<name>A0A1I0ECT6_9PROT</name>
<accession>A0A1I0ECT6</accession>
<dbReference type="Proteomes" id="UP000183339">
    <property type="component" value="Unassembled WGS sequence"/>
</dbReference>
<organism evidence="1 2">
    <name type="scientific">Nitrosospira multiformis</name>
    <dbReference type="NCBI Taxonomy" id="1231"/>
    <lineage>
        <taxon>Bacteria</taxon>
        <taxon>Pseudomonadati</taxon>
        <taxon>Pseudomonadota</taxon>
        <taxon>Betaproteobacteria</taxon>
        <taxon>Nitrosomonadales</taxon>
        <taxon>Nitrosomonadaceae</taxon>
        <taxon>Nitrosospira</taxon>
    </lineage>
</organism>
<dbReference type="AlphaFoldDB" id="A0A1I0ECT6"/>
<dbReference type="EMBL" id="FOHI01000006">
    <property type="protein sequence ID" value="SET42869.1"/>
    <property type="molecule type" value="Genomic_DNA"/>
</dbReference>
<proteinExistence type="predicted"/>
<evidence type="ECO:0000313" key="2">
    <source>
        <dbReference type="Proteomes" id="UP000183339"/>
    </source>
</evidence>